<dbReference type="Proteomes" id="UP000105122">
    <property type="component" value="Segment"/>
</dbReference>
<sequence>MDLRDRQCESDRNEDNGETERQAIKERPNAMKIVFELIKDETADPFCRKFILDNLVQLKDIEQAARFGFAIEPGSEDYNRGVRSFIRLKEPYNHVELKMSYLKNARFATANGAYGIRGLTPAWDSAIWGLLREVEAVPYSNPFTFPTCERLEGILNRLEYRPEATDACRTLCRATVAVQYAISILYGYDRSASVPRYLRRLIDEYIDLQDRIRRLGIVPVLKISGKDMNIVQNVLPERVCAQIGIPFTYEACLLDEYYDCIESNIEQMYDLLCMCKECGMRRMERFERVRYNTIGERYPKKKRDRERFFEENYVIIHSHPDLGVLKLPKIRHLNPLQQLMMCRYLSKDLLYDTQFGPSNAFSRAQGVPLPFSAVQETDMNIAYALYLASNSYFMCFLLRCVRDVLRHEEEAFRKLILRLVNEAVEIIRDDVNSRVWAGADSPVFVCVDPRESGISAEERDLAIARSLEELTFSNELVEGSHFGGFCRDAARFLDLIDAFHFPKALREHRAREDLLLHTFKIEKMYDNRPLSAYYGDRLVPYHVLMGGHRRRDGAVVRTGGVNLTDNEIVRGHWRADDMMNARLRYFDSIDSIEMIRNVSIRQETLMFDLDRMYISRSELESLESDVESDNESEVLAGGACALPDRQSSSEVDSMCD</sequence>
<proteinExistence type="predicted"/>
<protein>
    <submittedName>
        <fullName evidence="2">A27</fullName>
    </submittedName>
</protein>
<organism evidence="2 3">
    <name type="scientific">Rat cytomegalovirus ALL-03</name>
    <dbReference type="NCBI Taxonomy" id="1640278"/>
    <lineage>
        <taxon>Viruses</taxon>
        <taxon>Duplodnaviria</taxon>
        <taxon>Heunggongvirae</taxon>
        <taxon>Peploviricota</taxon>
        <taxon>Herviviricetes</taxon>
        <taxon>Herpesvirales</taxon>
        <taxon>Orthoherpesviridae</taxon>
        <taxon>Betaherpesvirinae</taxon>
        <taxon>Muromegalovirus</taxon>
        <taxon>Muromegalovirus muridbeta8</taxon>
        <taxon>Rat cytomegalovirus (isolate England)</taxon>
    </lineage>
</organism>
<evidence type="ECO:0000313" key="3">
    <source>
        <dbReference type="Proteomes" id="UP000105122"/>
    </source>
</evidence>
<dbReference type="EMBL" id="KP967684">
    <property type="protein sequence ID" value="AKE44204.1"/>
    <property type="molecule type" value="Genomic_DNA"/>
</dbReference>
<dbReference type="InterPro" id="IPR010302">
    <property type="entry name" value="UL27-like_protein_herpesevirus"/>
</dbReference>
<feature type="compositionally biased region" description="Polar residues" evidence="1">
    <location>
        <begin position="645"/>
        <end position="656"/>
    </location>
</feature>
<evidence type="ECO:0000313" key="2">
    <source>
        <dbReference type="EMBL" id="AKE44204.1"/>
    </source>
</evidence>
<evidence type="ECO:0000256" key="1">
    <source>
        <dbReference type="SAM" id="MobiDB-lite"/>
    </source>
</evidence>
<dbReference type="Pfam" id="PF05999">
    <property type="entry name" value="Herpes_U5"/>
    <property type="match status" value="1"/>
</dbReference>
<name>A0A0F6R6K8_RCMVE</name>
<feature type="region of interest" description="Disordered" evidence="1">
    <location>
        <begin position="1"/>
        <end position="22"/>
    </location>
</feature>
<accession>A0A0F6R6K8</accession>
<dbReference type="SMR" id="A0A0F6R6K8"/>
<reference evidence="2 3" key="1">
    <citation type="journal article" date="2015" name="Genome Announc.">
        <title>Complete Genome Sequence of Rat Cytomegalovirus Strain ALL-03 (Malaysian Strain).</title>
        <authorList>
            <person name="Balakrishnan K.N."/>
            <person name="Abdullah A.A."/>
            <person name="Camalxaman S.N."/>
            <person name="Quah Y.W."/>
            <person name="Abba Y."/>
            <person name="Hani H."/>
            <person name="Loh H.S."/>
            <person name="Kamal F.M."/>
            <person name="Zeenathul N.A."/>
            <person name="Aini I."/>
            <person name="Omar A.R."/>
            <person name="Noordin M.M."/>
            <person name="Mohd Azmi M.L."/>
        </authorList>
    </citation>
    <scope>NUCLEOTIDE SEQUENCE [LARGE SCALE GENOMIC DNA]</scope>
    <source>
        <strain evidence="2">ALL-03</strain>
    </source>
</reference>
<feature type="region of interest" description="Disordered" evidence="1">
    <location>
        <begin position="624"/>
        <end position="656"/>
    </location>
</feature>
<gene>
    <name evidence="2" type="primary">a27</name>
</gene>